<proteinExistence type="predicted"/>
<feature type="non-terminal residue" evidence="1">
    <location>
        <position position="1"/>
    </location>
</feature>
<keyword evidence="2" id="KW-1185">Reference proteome</keyword>
<evidence type="ECO:0000313" key="2">
    <source>
        <dbReference type="Proteomes" id="UP000234275"/>
    </source>
</evidence>
<dbReference type="VEuPathDB" id="FungiDB:P170DRAFT_356458"/>
<comment type="caution">
    <text evidence="1">The sequence shown here is derived from an EMBL/GenBank/DDBJ whole genome shotgun (WGS) entry which is preliminary data.</text>
</comment>
<accession>A0A2I2G7B5</accession>
<dbReference type="OrthoDB" id="4486611at2759"/>
<dbReference type="GeneID" id="36551850"/>
<dbReference type="AlphaFoldDB" id="A0A2I2G7B5"/>
<name>A0A2I2G7B5_9EURO</name>
<dbReference type="EMBL" id="MSFO01000004">
    <property type="protein sequence ID" value="PLB48779.1"/>
    <property type="molecule type" value="Genomic_DNA"/>
</dbReference>
<dbReference type="Proteomes" id="UP000234275">
    <property type="component" value="Unassembled WGS sequence"/>
</dbReference>
<reference evidence="1 2" key="1">
    <citation type="submission" date="2016-12" db="EMBL/GenBank/DDBJ databases">
        <title>The genomes of Aspergillus section Nigri reveals drivers in fungal speciation.</title>
        <authorList>
            <consortium name="DOE Joint Genome Institute"/>
            <person name="Vesth T.C."/>
            <person name="Nybo J."/>
            <person name="Theobald S."/>
            <person name="Brandl J."/>
            <person name="Frisvad J.C."/>
            <person name="Nielsen K.F."/>
            <person name="Lyhne E.K."/>
            <person name="Kogle M.E."/>
            <person name="Kuo A."/>
            <person name="Riley R."/>
            <person name="Clum A."/>
            <person name="Nolan M."/>
            <person name="Lipzen A."/>
            <person name="Salamov A."/>
            <person name="Henrissat B."/>
            <person name="Wiebenga A."/>
            <person name="De Vries R.P."/>
            <person name="Grigoriev I.V."/>
            <person name="Mortensen U.H."/>
            <person name="Andersen M.R."/>
            <person name="Baker S.E."/>
        </authorList>
    </citation>
    <scope>NUCLEOTIDE SEQUENCE [LARGE SCALE GENOMIC DNA]</scope>
    <source>
        <strain evidence="1 2">IBT 23096</strain>
    </source>
</reference>
<sequence>KAILQSLFFKTFSAEEKRLQNNIIGSVSLNIMDKLELLLSRGGDAFREKLETFLRSAVCLWDAVRGCTQWITTTYNSNMFCDSWRFYGNTDQIIAPFTSGPAAMVLFPHIFCEGEEKPLYPGLLWIKDSDSQPQFSEDNNSSSCC</sequence>
<dbReference type="RefSeq" id="XP_024704081.1">
    <property type="nucleotide sequence ID" value="XM_024844150.1"/>
</dbReference>
<organism evidence="1 2">
    <name type="scientific">Aspergillus steynii IBT 23096</name>
    <dbReference type="NCBI Taxonomy" id="1392250"/>
    <lineage>
        <taxon>Eukaryota</taxon>
        <taxon>Fungi</taxon>
        <taxon>Dikarya</taxon>
        <taxon>Ascomycota</taxon>
        <taxon>Pezizomycotina</taxon>
        <taxon>Eurotiomycetes</taxon>
        <taxon>Eurotiomycetidae</taxon>
        <taxon>Eurotiales</taxon>
        <taxon>Aspergillaceae</taxon>
        <taxon>Aspergillus</taxon>
        <taxon>Aspergillus subgen. Circumdati</taxon>
    </lineage>
</organism>
<evidence type="ECO:0000313" key="1">
    <source>
        <dbReference type="EMBL" id="PLB48779.1"/>
    </source>
</evidence>
<gene>
    <name evidence="1" type="ORF">P170DRAFT_356458</name>
</gene>
<protein>
    <submittedName>
        <fullName evidence="1">Uncharacterized protein</fullName>
    </submittedName>
</protein>